<gene>
    <name evidence="1" type="ordered locus">HacjB3_00875</name>
</gene>
<dbReference type="HOGENOM" id="CLU_3379865_0_0_2"/>
<name>D8J4K6_HALJB</name>
<evidence type="ECO:0000313" key="1">
    <source>
        <dbReference type="EMBL" id="ADJ13568.1"/>
    </source>
</evidence>
<organism evidence="1 2">
    <name type="scientific">Halalkalicoccus jeotgali (strain DSM 18796 / CECT 7217 / JCM 14584 / KCTC 4019 / B3)</name>
    <dbReference type="NCBI Taxonomy" id="795797"/>
    <lineage>
        <taxon>Archaea</taxon>
        <taxon>Methanobacteriati</taxon>
        <taxon>Methanobacteriota</taxon>
        <taxon>Stenosarchaea group</taxon>
        <taxon>Halobacteria</taxon>
        <taxon>Halobacteriales</taxon>
        <taxon>Halococcaceae</taxon>
        <taxon>Halalkalicoccus</taxon>
    </lineage>
</organism>
<dbReference type="EMBL" id="CP002062">
    <property type="protein sequence ID" value="ADJ13568.1"/>
    <property type="molecule type" value="Genomic_DNA"/>
</dbReference>
<dbReference type="AlphaFoldDB" id="D8J4K6"/>
<reference evidence="1 2" key="1">
    <citation type="journal article" date="2010" name="J. Bacteriol.">
        <title>Complete genome sequence of Halalkalicoccus jeotgali B3(T), an extremely halophilic archaeon.</title>
        <authorList>
            <person name="Roh S.W."/>
            <person name="Nam Y.D."/>
            <person name="Nam S.H."/>
            <person name="Choi S.H."/>
            <person name="Park H.S."/>
            <person name="Bae J.W."/>
        </authorList>
    </citation>
    <scope>NUCLEOTIDE SEQUENCE [LARGE SCALE GENOMIC DNA]</scope>
    <source>
        <strain evidence="2">DSM 18796 / CECT 7217 / JCM 14584 / KCTC 4019 / B3</strain>
    </source>
</reference>
<dbReference type="Proteomes" id="UP000000390">
    <property type="component" value="Chromosome"/>
</dbReference>
<dbReference type="KEGG" id="hje:HacjB3_00875"/>
<proteinExistence type="predicted"/>
<protein>
    <submittedName>
        <fullName evidence="1">Uncharacterized protein</fullName>
    </submittedName>
</protein>
<sequence length="33" mass="3954">MKSDHLYTLRVDTIMLVALGEELIYLKQRNIEF</sequence>
<evidence type="ECO:0000313" key="2">
    <source>
        <dbReference type="Proteomes" id="UP000000390"/>
    </source>
</evidence>
<accession>D8J4K6</accession>